<feature type="transmembrane region" description="Helical" evidence="6">
    <location>
        <begin position="302"/>
        <end position="321"/>
    </location>
</feature>
<dbReference type="GO" id="GO:0022857">
    <property type="term" value="F:transmembrane transporter activity"/>
    <property type="evidence" value="ECO:0007669"/>
    <property type="project" value="InterPro"/>
</dbReference>
<reference evidence="8 9" key="1">
    <citation type="journal article" date="2018" name="Elife">
        <title>Firefly genomes illuminate parallel origins of bioluminescence in beetles.</title>
        <authorList>
            <person name="Fallon T.R."/>
            <person name="Lower S.E."/>
            <person name="Chang C.H."/>
            <person name="Bessho-Uehara M."/>
            <person name="Martin G.J."/>
            <person name="Bewick A.J."/>
            <person name="Behringer M."/>
            <person name="Debat H.J."/>
            <person name="Wong I."/>
            <person name="Day J.C."/>
            <person name="Suvorov A."/>
            <person name="Silva C.J."/>
            <person name="Stanger-Hall K.F."/>
            <person name="Hall D.W."/>
            <person name="Schmitz R.J."/>
            <person name="Nelson D.R."/>
            <person name="Lewis S.M."/>
            <person name="Shigenobu S."/>
            <person name="Bybee S.M."/>
            <person name="Larracuente A.M."/>
            <person name="Oba Y."/>
            <person name="Weng J.K."/>
        </authorList>
    </citation>
    <scope>NUCLEOTIDE SEQUENCE [LARGE SCALE GENOMIC DNA]</scope>
    <source>
        <strain evidence="8">1611_PpyrPB1</strain>
        <tissue evidence="8">Whole body</tissue>
    </source>
</reference>
<dbReference type="InterPro" id="IPR036259">
    <property type="entry name" value="MFS_trans_sf"/>
</dbReference>
<accession>A0A5N4A0R8</accession>
<sequence length="482" mass="53486">MEDEMRNAPSHNFKAYLPQIYATLVICFVYMSVGVGVVYSAVLVPQLKDGVHALHVTDTEQLWIVNCISLVIPLLSVLTGLVTDKCGRLCVLKLTVVPHVVGWVTIALAKTSAIVMVGRVITGLSIAFQMGPCFVYISEISTPKIRGALLAMPVVFFGIGSLLTNLNGYLASWRMVAWFSCSYGVVANSLLYTLPNSPSWLVSRNHIDEAKKSLTWLNKYLTNDPIQLEQLVEHEVSKMGNEQEHNKATNTLQMVCLPIVYKPLIILTMVLLFQQFSGVNVLLMNTVIFFDKIGTKLDPYLASNYLAIVRLGMTVLSVWLMKKYGRRPLLMISFFGMAVSMGISGLYTKWIADGVTEYLQVPLYMLVIYTISTTCVMSIPFSLCGEIFPLRVRGIASNTALGLLFVFSFASVSSYQGMLTALGGLHNLQYFYSVMASAGVAFTFLFVPETLNKRLSEIEPFFWTHTLAITKQQKTPTSSMSV</sequence>
<name>A0A5N4A0R8_PHOPY</name>
<feature type="transmembrane region" description="Helical" evidence="6">
    <location>
        <begin position="62"/>
        <end position="82"/>
    </location>
</feature>
<dbReference type="PRINTS" id="PR00171">
    <property type="entry name" value="SUGRTRNSPORT"/>
</dbReference>
<dbReference type="InterPro" id="IPR003663">
    <property type="entry name" value="Sugar/inositol_transpt"/>
</dbReference>
<dbReference type="FunFam" id="1.20.1250.20:FF:000249">
    <property type="entry name" value="facilitated trehalose transporter Tret1"/>
    <property type="match status" value="1"/>
</dbReference>
<dbReference type="OrthoDB" id="6133115at2759"/>
<feature type="transmembrane region" description="Helical" evidence="6">
    <location>
        <begin position="176"/>
        <end position="194"/>
    </location>
</feature>
<protein>
    <recommendedName>
        <fullName evidence="7">Major facilitator superfamily (MFS) profile domain-containing protein</fullName>
    </recommendedName>
</protein>
<dbReference type="PANTHER" id="PTHR48021:SF24">
    <property type="entry name" value="MAJOR FACILITATOR SUPERFAMILY (MFS) PROFILE DOMAIN-CONTAINING PROTEIN"/>
    <property type="match status" value="1"/>
</dbReference>
<feature type="transmembrane region" description="Helical" evidence="6">
    <location>
        <begin position="149"/>
        <end position="170"/>
    </location>
</feature>
<dbReference type="InterPro" id="IPR050549">
    <property type="entry name" value="MFS_Trehalose_Transporter"/>
</dbReference>
<feature type="transmembrane region" description="Helical" evidence="6">
    <location>
        <begin position="264"/>
        <end position="290"/>
    </location>
</feature>
<keyword evidence="9" id="KW-1185">Reference proteome</keyword>
<evidence type="ECO:0000256" key="1">
    <source>
        <dbReference type="ARBA" id="ARBA00004141"/>
    </source>
</evidence>
<evidence type="ECO:0000313" key="8">
    <source>
        <dbReference type="EMBL" id="KAB0790912.1"/>
    </source>
</evidence>
<dbReference type="GO" id="GO:0016020">
    <property type="term" value="C:membrane"/>
    <property type="evidence" value="ECO:0007669"/>
    <property type="project" value="UniProtKB-SubCell"/>
</dbReference>
<feature type="domain" description="Major facilitator superfamily (MFS) profile" evidence="7">
    <location>
        <begin position="20"/>
        <end position="451"/>
    </location>
</feature>
<comment type="caution">
    <text evidence="8">The sequence shown here is derived from an EMBL/GenBank/DDBJ whole genome shotgun (WGS) entry which is preliminary data.</text>
</comment>
<keyword evidence="3 6" id="KW-1133">Transmembrane helix</keyword>
<feature type="transmembrane region" description="Helical" evidence="6">
    <location>
        <begin position="367"/>
        <end position="388"/>
    </location>
</feature>
<comment type="subcellular location">
    <subcellularLocation>
        <location evidence="1">Membrane</location>
        <topology evidence="1">Multi-pass membrane protein</topology>
    </subcellularLocation>
</comment>
<dbReference type="Gene3D" id="1.20.1250.20">
    <property type="entry name" value="MFS general substrate transporter like domains"/>
    <property type="match status" value="1"/>
</dbReference>
<feature type="transmembrane region" description="Helical" evidence="6">
    <location>
        <begin position="400"/>
        <end position="418"/>
    </location>
</feature>
<dbReference type="PROSITE" id="PS50850">
    <property type="entry name" value="MFS"/>
    <property type="match status" value="1"/>
</dbReference>
<dbReference type="InterPro" id="IPR005828">
    <property type="entry name" value="MFS_sugar_transport-like"/>
</dbReference>
<dbReference type="Pfam" id="PF00083">
    <property type="entry name" value="Sugar_tr"/>
    <property type="match status" value="1"/>
</dbReference>
<keyword evidence="5" id="KW-0325">Glycoprotein</keyword>
<dbReference type="Proteomes" id="UP000327044">
    <property type="component" value="Unassembled WGS sequence"/>
</dbReference>
<evidence type="ECO:0000256" key="5">
    <source>
        <dbReference type="ARBA" id="ARBA00023180"/>
    </source>
</evidence>
<keyword evidence="4 6" id="KW-0472">Membrane</keyword>
<evidence type="ECO:0000313" key="9">
    <source>
        <dbReference type="Proteomes" id="UP000327044"/>
    </source>
</evidence>
<evidence type="ECO:0000259" key="7">
    <source>
        <dbReference type="PROSITE" id="PS50850"/>
    </source>
</evidence>
<evidence type="ECO:0000256" key="2">
    <source>
        <dbReference type="ARBA" id="ARBA00022692"/>
    </source>
</evidence>
<feature type="transmembrane region" description="Helical" evidence="6">
    <location>
        <begin position="114"/>
        <end position="137"/>
    </location>
</feature>
<organism evidence="8 9">
    <name type="scientific">Photinus pyralis</name>
    <name type="common">Common eastern firefly</name>
    <name type="synonym">Lampyris pyralis</name>
    <dbReference type="NCBI Taxonomy" id="7054"/>
    <lineage>
        <taxon>Eukaryota</taxon>
        <taxon>Metazoa</taxon>
        <taxon>Ecdysozoa</taxon>
        <taxon>Arthropoda</taxon>
        <taxon>Hexapoda</taxon>
        <taxon>Insecta</taxon>
        <taxon>Pterygota</taxon>
        <taxon>Neoptera</taxon>
        <taxon>Endopterygota</taxon>
        <taxon>Coleoptera</taxon>
        <taxon>Polyphaga</taxon>
        <taxon>Elateriformia</taxon>
        <taxon>Elateroidea</taxon>
        <taxon>Lampyridae</taxon>
        <taxon>Lampyrinae</taxon>
        <taxon>Photinus</taxon>
    </lineage>
</organism>
<evidence type="ECO:0000256" key="6">
    <source>
        <dbReference type="SAM" id="Phobius"/>
    </source>
</evidence>
<dbReference type="InParanoid" id="A0A5N4A0R8"/>
<proteinExistence type="predicted"/>
<dbReference type="SUPFAM" id="SSF103473">
    <property type="entry name" value="MFS general substrate transporter"/>
    <property type="match status" value="1"/>
</dbReference>
<feature type="transmembrane region" description="Helical" evidence="6">
    <location>
        <begin position="430"/>
        <end position="447"/>
    </location>
</feature>
<evidence type="ECO:0000256" key="3">
    <source>
        <dbReference type="ARBA" id="ARBA00022989"/>
    </source>
</evidence>
<gene>
    <name evidence="8" type="ORF">PPYR_02712</name>
</gene>
<dbReference type="InterPro" id="IPR020846">
    <property type="entry name" value="MFS_dom"/>
</dbReference>
<feature type="transmembrane region" description="Helical" evidence="6">
    <location>
        <begin position="328"/>
        <end position="347"/>
    </location>
</feature>
<evidence type="ECO:0000256" key="4">
    <source>
        <dbReference type="ARBA" id="ARBA00023136"/>
    </source>
</evidence>
<dbReference type="PANTHER" id="PTHR48021">
    <property type="match status" value="1"/>
</dbReference>
<dbReference type="AlphaFoldDB" id="A0A5N4A0R8"/>
<feature type="transmembrane region" description="Helical" evidence="6">
    <location>
        <begin position="89"/>
        <end position="108"/>
    </location>
</feature>
<keyword evidence="2 6" id="KW-0812">Transmembrane</keyword>
<feature type="transmembrane region" description="Helical" evidence="6">
    <location>
        <begin position="20"/>
        <end position="42"/>
    </location>
</feature>
<dbReference type="EMBL" id="VVIM01000011">
    <property type="protein sequence ID" value="KAB0790912.1"/>
    <property type="molecule type" value="Genomic_DNA"/>
</dbReference>